<accession>A0ABN3DW69</accession>
<dbReference type="EMBL" id="BAAATR010000009">
    <property type="protein sequence ID" value="GAA2242966.1"/>
    <property type="molecule type" value="Genomic_DNA"/>
</dbReference>
<dbReference type="Proteomes" id="UP001500305">
    <property type="component" value="Unassembled WGS sequence"/>
</dbReference>
<organism evidence="2 3">
    <name type="scientific">Kitasatospora cystarginea</name>
    <dbReference type="NCBI Taxonomy" id="58350"/>
    <lineage>
        <taxon>Bacteria</taxon>
        <taxon>Bacillati</taxon>
        <taxon>Actinomycetota</taxon>
        <taxon>Actinomycetes</taxon>
        <taxon>Kitasatosporales</taxon>
        <taxon>Streptomycetaceae</taxon>
        <taxon>Kitasatospora</taxon>
    </lineage>
</organism>
<keyword evidence="3" id="KW-1185">Reference proteome</keyword>
<evidence type="ECO:0000313" key="2">
    <source>
        <dbReference type="EMBL" id="GAA2242966.1"/>
    </source>
</evidence>
<comment type="caution">
    <text evidence="2">The sequence shown here is derived from an EMBL/GenBank/DDBJ whole genome shotgun (WGS) entry which is preliminary data.</text>
</comment>
<name>A0ABN3DW69_9ACTN</name>
<feature type="region of interest" description="Disordered" evidence="1">
    <location>
        <begin position="56"/>
        <end position="84"/>
    </location>
</feature>
<evidence type="ECO:0000256" key="1">
    <source>
        <dbReference type="SAM" id="MobiDB-lite"/>
    </source>
</evidence>
<feature type="region of interest" description="Disordered" evidence="1">
    <location>
        <begin position="1"/>
        <end position="32"/>
    </location>
</feature>
<evidence type="ECO:0000313" key="3">
    <source>
        <dbReference type="Proteomes" id="UP001500305"/>
    </source>
</evidence>
<proteinExistence type="predicted"/>
<protein>
    <submittedName>
        <fullName evidence="2">Uncharacterized protein</fullName>
    </submittedName>
</protein>
<reference evidence="2 3" key="1">
    <citation type="journal article" date="2019" name="Int. J. Syst. Evol. Microbiol.">
        <title>The Global Catalogue of Microorganisms (GCM) 10K type strain sequencing project: providing services to taxonomists for standard genome sequencing and annotation.</title>
        <authorList>
            <consortium name="The Broad Institute Genomics Platform"/>
            <consortium name="The Broad Institute Genome Sequencing Center for Infectious Disease"/>
            <person name="Wu L."/>
            <person name="Ma J."/>
        </authorList>
    </citation>
    <scope>NUCLEOTIDE SEQUENCE [LARGE SCALE GENOMIC DNA]</scope>
    <source>
        <strain evidence="2 3">JCM 7356</strain>
    </source>
</reference>
<gene>
    <name evidence="2" type="ORF">GCM10010430_25740</name>
</gene>
<sequence length="84" mass="8640">MGPRLNRPANRTAEAVHRSADRGVGTARARAPQSVAVRPYDLTPGEPYGLTPSDRPVGAAHRASGQGAARGPVERSITIGGCPA</sequence>